<dbReference type="GO" id="GO:1901991">
    <property type="term" value="P:negative regulation of mitotic cell cycle phase transition"/>
    <property type="evidence" value="ECO:0007669"/>
    <property type="project" value="UniProtKB-ARBA"/>
</dbReference>
<dbReference type="GO" id="GO:0000159">
    <property type="term" value="C:protein phosphatase type 2A complex"/>
    <property type="evidence" value="ECO:0007669"/>
    <property type="project" value="UniProtKB-UniRule"/>
</dbReference>
<reference evidence="10 11" key="1">
    <citation type="submission" date="2016-04" db="EMBL/GenBank/DDBJ databases">
        <title>Evolutionary innovation and constraint leading to complex multicellularity in the Ascomycota.</title>
        <authorList>
            <person name="Cisse O."/>
            <person name="Nguyen A."/>
            <person name="Hewitt D.A."/>
            <person name="Jedd G."/>
            <person name="Stajich J.E."/>
        </authorList>
    </citation>
    <scope>NUCLEOTIDE SEQUENCE [LARGE SCALE GENOMIC DNA]</scope>
    <source>
        <strain evidence="10 11">DAH-3</strain>
    </source>
</reference>
<keyword evidence="5" id="KW-0597">Phosphoprotein</keyword>
<dbReference type="GO" id="GO:0031107">
    <property type="term" value="P:septin ring disassembly"/>
    <property type="evidence" value="ECO:0007669"/>
    <property type="project" value="EnsemblFungi"/>
</dbReference>
<evidence type="ECO:0000313" key="11">
    <source>
        <dbReference type="Proteomes" id="UP000186594"/>
    </source>
</evidence>
<dbReference type="Proteomes" id="UP000186594">
    <property type="component" value="Unassembled WGS sequence"/>
</dbReference>
<dbReference type="GO" id="GO:0031134">
    <property type="term" value="P:sister chromatid biorientation"/>
    <property type="evidence" value="ECO:0007669"/>
    <property type="project" value="EnsemblFungi"/>
</dbReference>
<dbReference type="GO" id="GO:0003677">
    <property type="term" value="F:DNA binding"/>
    <property type="evidence" value="ECO:0007669"/>
    <property type="project" value="EnsemblFungi"/>
</dbReference>
<dbReference type="GO" id="GO:0019888">
    <property type="term" value="F:protein phosphatase regulator activity"/>
    <property type="evidence" value="ECO:0007669"/>
    <property type="project" value="UniProtKB-UniRule"/>
</dbReference>
<dbReference type="GO" id="GO:0006281">
    <property type="term" value="P:DNA repair"/>
    <property type="evidence" value="ECO:0007669"/>
    <property type="project" value="EnsemblFungi"/>
</dbReference>
<feature type="compositionally biased region" description="Basic residues" evidence="9">
    <location>
        <begin position="1"/>
        <end position="12"/>
    </location>
</feature>
<evidence type="ECO:0000256" key="3">
    <source>
        <dbReference type="ARBA" id="ARBA00008259"/>
    </source>
</evidence>
<dbReference type="FunFam" id="1.25.10.10:FF:000016">
    <property type="entry name" value="Serine/threonine-protein phosphatase 2A 56 kDa regulatory subunit"/>
    <property type="match status" value="1"/>
</dbReference>
<dbReference type="GO" id="GO:0005816">
    <property type="term" value="C:spindle pole body"/>
    <property type="evidence" value="ECO:0007669"/>
    <property type="project" value="EnsemblFungi"/>
</dbReference>
<keyword evidence="6" id="KW-0539">Nucleus</keyword>
<organism evidence="10 11">
    <name type="scientific">Neolecta irregularis (strain DAH-3)</name>
    <dbReference type="NCBI Taxonomy" id="1198029"/>
    <lineage>
        <taxon>Eukaryota</taxon>
        <taxon>Fungi</taxon>
        <taxon>Dikarya</taxon>
        <taxon>Ascomycota</taxon>
        <taxon>Taphrinomycotina</taxon>
        <taxon>Neolectales</taxon>
        <taxon>Neolectaceae</taxon>
        <taxon>Neolecta</taxon>
    </lineage>
</organism>
<comment type="subcellular location">
    <subcellularLocation>
        <location evidence="2">Cytoplasm</location>
    </subcellularLocation>
    <subcellularLocation>
        <location evidence="1">Nucleus</location>
    </subcellularLocation>
</comment>
<sequence length="567" mass="65438">MRGFKNKVLARTKNHDKGVLSLKRKDSVDKKSDKKDSKSNEKQDKSSRVEQATPLSKPISSPSLVVTPSPVIYASPPGVAETMPGDLVLPAKHGPKGSAFERLQVTPKDVTLSETMKTPKRHSSSRFRISESRELEKLPSFQEVSPPNRQDLFLRKLDQCNVIFDFADAAGDIKSKEIKRVALHELLDYVANNRGVITEPLYGKVVTMFCNNLFRPIPPPVNPIGEIFDPEEDEPVLEVAWPHLQVVYEFFLRFLESPDFNTNVTKQYIDHQFILQLLELFDSEDPRERDFLKTTLHRIYGKFLNLRSFIRRSINNVFFHFVYESERFNGIAELLEILGSIINGFALPLKDEHKMFLGRVLIPLHKPKTLSMYHPQLAYCIVQFLEKDPSLTEEVILGLLRYWPKINSPKEVMLLNEIEDIFEVMEPSEFVKIQVPLFHQLAKSVAERALYFWNNEYFCNLVSDNVNTILPIMFTALYENSQNHWNRTIHGMIYHALKIFMEISPALFDELTSEYKIMQDELRSREQGRQLMWQRVETAARKRISSGLVKDPMTPDTEVGLGKLQLA</sequence>
<dbReference type="STRING" id="1198029.A0A1U7LIC9"/>
<dbReference type="InterPro" id="IPR016024">
    <property type="entry name" value="ARM-type_fold"/>
</dbReference>
<dbReference type="GO" id="GO:0000776">
    <property type="term" value="C:kinetochore"/>
    <property type="evidence" value="ECO:0007669"/>
    <property type="project" value="EnsemblFungi"/>
</dbReference>
<dbReference type="GO" id="GO:0007165">
    <property type="term" value="P:signal transduction"/>
    <property type="evidence" value="ECO:0007669"/>
    <property type="project" value="InterPro"/>
</dbReference>
<dbReference type="GO" id="GO:0008104">
    <property type="term" value="P:intracellular protein localization"/>
    <property type="evidence" value="ECO:0007669"/>
    <property type="project" value="EnsemblFungi"/>
</dbReference>
<evidence type="ECO:0000256" key="5">
    <source>
        <dbReference type="ARBA" id="ARBA00022553"/>
    </source>
</evidence>
<dbReference type="Pfam" id="PF01603">
    <property type="entry name" value="B56"/>
    <property type="match status" value="1"/>
</dbReference>
<evidence type="ECO:0000256" key="1">
    <source>
        <dbReference type="ARBA" id="ARBA00004123"/>
    </source>
</evidence>
<dbReference type="InterPro" id="IPR011989">
    <property type="entry name" value="ARM-like"/>
</dbReference>
<accession>A0A1U7LIC9</accession>
<dbReference type="GO" id="GO:0005935">
    <property type="term" value="C:cellular bud neck"/>
    <property type="evidence" value="ECO:0007669"/>
    <property type="project" value="EnsemblFungi"/>
</dbReference>
<dbReference type="GO" id="GO:0070199">
    <property type="term" value="P:establishment of protein localization to chromosome"/>
    <property type="evidence" value="ECO:0007669"/>
    <property type="project" value="EnsemblFungi"/>
</dbReference>
<dbReference type="InterPro" id="IPR002554">
    <property type="entry name" value="PP2A_B56"/>
</dbReference>
<comment type="caution">
    <text evidence="10">The sequence shown here is derived from an EMBL/GenBank/DDBJ whole genome shotgun (WGS) entry which is preliminary data.</text>
</comment>
<dbReference type="OrthoDB" id="10264446at2759"/>
<evidence type="ECO:0000256" key="4">
    <source>
        <dbReference type="ARBA" id="ARBA00022490"/>
    </source>
</evidence>
<evidence type="ECO:0000256" key="8">
    <source>
        <dbReference type="PIRNR" id="PIRNR028043"/>
    </source>
</evidence>
<dbReference type="Gene3D" id="1.25.10.10">
    <property type="entry name" value="Leucine-rich Repeat Variant"/>
    <property type="match status" value="1"/>
</dbReference>
<feature type="region of interest" description="Disordered" evidence="9">
    <location>
        <begin position="1"/>
        <end position="67"/>
    </location>
</feature>
<proteinExistence type="inferred from homology"/>
<dbReference type="GO" id="GO:0051754">
    <property type="term" value="P:meiotic sister chromatid cohesion, centromeric"/>
    <property type="evidence" value="ECO:0007669"/>
    <property type="project" value="EnsemblFungi"/>
</dbReference>
<dbReference type="OMA" id="LIYPEVI"/>
<dbReference type="GO" id="GO:2000786">
    <property type="term" value="P:positive regulation of autophagosome assembly"/>
    <property type="evidence" value="ECO:0007669"/>
    <property type="project" value="EnsemblFungi"/>
</dbReference>
<keyword evidence="4" id="KW-0963">Cytoplasm</keyword>
<dbReference type="GO" id="GO:0005737">
    <property type="term" value="C:cytoplasm"/>
    <property type="evidence" value="ECO:0007669"/>
    <property type="project" value="UniProtKB-SubCell"/>
</dbReference>
<protein>
    <recommendedName>
        <fullName evidence="8">Serine/threonine-protein phosphatase 2A 56 kDa regulatory subunit</fullName>
    </recommendedName>
</protein>
<dbReference type="PIRSF" id="PIRSF028043">
    <property type="entry name" value="PP2A_B56"/>
    <property type="match status" value="1"/>
</dbReference>
<dbReference type="AlphaFoldDB" id="A0A1U7LIC9"/>
<evidence type="ECO:0000256" key="6">
    <source>
        <dbReference type="ARBA" id="ARBA00023242"/>
    </source>
</evidence>
<dbReference type="GO" id="GO:0005634">
    <property type="term" value="C:nucleus"/>
    <property type="evidence" value="ECO:0007669"/>
    <property type="project" value="UniProtKB-SubCell"/>
</dbReference>
<dbReference type="PANTHER" id="PTHR10257:SF3">
    <property type="entry name" value="SERINE_THREONINE-PROTEIN PHOSPHATASE 2A 56 KDA REGULATORY SUBUNIT GAMMA ISOFORM"/>
    <property type="match status" value="1"/>
</dbReference>
<dbReference type="EMBL" id="LXFE01003363">
    <property type="protein sequence ID" value="OLL22407.1"/>
    <property type="molecule type" value="Genomic_DNA"/>
</dbReference>
<gene>
    <name evidence="10" type="ORF">NEOLI_003616</name>
</gene>
<name>A0A1U7LIC9_NEOID</name>
<evidence type="ECO:0000313" key="10">
    <source>
        <dbReference type="EMBL" id="OLL22407.1"/>
    </source>
</evidence>
<feature type="compositionally biased region" description="Basic and acidic residues" evidence="9">
    <location>
        <begin position="13"/>
        <end position="48"/>
    </location>
</feature>
<evidence type="ECO:0000256" key="7">
    <source>
        <dbReference type="ARBA" id="ARBA00064351"/>
    </source>
</evidence>
<comment type="subunit">
    <text evidence="7">PP2A consists of a common heterodimeric core enzyme, composed of a 36 kDa catalytic subunit (subunit C) and a 65 kDa constant regulatory subunit (PR65 or subunit A), that associates with a variety of regulatory subunits. Proteins that associate with the core dimer include three families of regulatory subunits B (the R2/B/PR55/B55, R3/B''/PR72/PR130/PR59 and R5/B'/B56 families), the 48 kDa variable regulatory subunit, viral proteins, and cell signaling molecules.</text>
</comment>
<comment type="similarity">
    <text evidence="3">Belongs to the phosphatase 2A regulatory subunit B family.</text>
</comment>
<dbReference type="PANTHER" id="PTHR10257">
    <property type="entry name" value="SERINE/THREONINE PROTEIN PHOSPHATASE 2A PP2A REGULATORY SUBUNIT B"/>
    <property type="match status" value="1"/>
</dbReference>
<comment type="function">
    <text evidence="8">The B regulatory subunit might modulate substrate selectivity and catalytic activity, and also might direct the localization of the catalytic enzyme to a particular subcellular compartment.</text>
</comment>
<dbReference type="SUPFAM" id="SSF48371">
    <property type="entry name" value="ARM repeat"/>
    <property type="match status" value="1"/>
</dbReference>
<feature type="compositionally biased region" description="Low complexity" evidence="9">
    <location>
        <begin position="58"/>
        <end position="67"/>
    </location>
</feature>
<keyword evidence="11" id="KW-1185">Reference proteome</keyword>
<evidence type="ECO:0000256" key="9">
    <source>
        <dbReference type="SAM" id="MobiDB-lite"/>
    </source>
</evidence>
<evidence type="ECO:0000256" key="2">
    <source>
        <dbReference type="ARBA" id="ARBA00004496"/>
    </source>
</evidence>